<dbReference type="AlphaFoldDB" id="A0A151ZFM4"/>
<name>A0A151ZFM4_TIELA</name>
<dbReference type="InParanoid" id="A0A151ZFM4"/>
<gene>
    <name evidence="2" type="ORF">DLAC_06740</name>
</gene>
<dbReference type="Proteomes" id="UP000076078">
    <property type="component" value="Unassembled WGS sequence"/>
</dbReference>
<evidence type="ECO:0000256" key="1">
    <source>
        <dbReference type="SAM" id="MobiDB-lite"/>
    </source>
</evidence>
<feature type="region of interest" description="Disordered" evidence="1">
    <location>
        <begin position="71"/>
        <end position="92"/>
    </location>
</feature>
<sequence length="92" mass="10632">MFNDFINSIILVTGLISYGYYQNTKSHSMNDKKSNNTINNGNHNHNTTDVIEKSKPSEEIQQIMKILENNSSSNHQIFDSNNQIKRRLFPSE</sequence>
<feature type="compositionally biased region" description="Low complexity" evidence="1">
    <location>
        <begin position="35"/>
        <end position="48"/>
    </location>
</feature>
<keyword evidence="3" id="KW-1185">Reference proteome</keyword>
<evidence type="ECO:0000313" key="2">
    <source>
        <dbReference type="EMBL" id="KYQ92735.1"/>
    </source>
</evidence>
<evidence type="ECO:0000313" key="3">
    <source>
        <dbReference type="Proteomes" id="UP000076078"/>
    </source>
</evidence>
<organism evidence="2 3">
    <name type="scientific">Tieghemostelium lacteum</name>
    <name type="common">Slime mold</name>
    <name type="synonym">Dictyostelium lacteum</name>
    <dbReference type="NCBI Taxonomy" id="361077"/>
    <lineage>
        <taxon>Eukaryota</taxon>
        <taxon>Amoebozoa</taxon>
        <taxon>Evosea</taxon>
        <taxon>Eumycetozoa</taxon>
        <taxon>Dictyostelia</taxon>
        <taxon>Dictyosteliales</taxon>
        <taxon>Raperosteliaceae</taxon>
        <taxon>Tieghemostelium</taxon>
    </lineage>
</organism>
<accession>A0A151ZFM4</accession>
<comment type="caution">
    <text evidence="2">The sequence shown here is derived from an EMBL/GenBank/DDBJ whole genome shotgun (WGS) entry which is preliminary data.</text>
</comment>
<protein>
    <submittedName>
        <fullName evidence="2">Uncharacterized protein</fullName>
    </submittedName>
</protein>
<reference evidence="2 3" key="1">
    <citation type="submission" date="2015-12" db="EMBL/GenBank/DDBJ databases">
        <title>Dictyostelia acquired genes for synthesis and detection of signals that induce cell-type specialization by lateral gene transfer from prokaryotes.</title>
        <authorList>
            <person name="Gloeckner G."/>
            <person name="Schaap P."/>
        </authorList>
    </citation>
    <scope>NUCLEOTIDE SEQUENCE [LARGE SCALE GENOMIC DNA]</scope>
    <source>
        <strain evidence="2 3">TK</strain>
    </source>
</reference>
<proteinExistence type="predicted"/>
<feature type="region of interest" description="Disordered" evidence="1">
    <location>
        <begin position="25"/>
        <end position="54"/>
    </location>
</feature>
<feature type="compositionally biased region" description="Polar residues" evidence="1">
    <location>
        <begin position="71"/>
        <end position="83"/>
    </location>
</feature>
<dbReference type="EMBL" id="LODT01000029">
    <property type="protein sequence ID" value="KYQ92735.1"/>
    <property type="molecule type" value="Genomic_DNA"/>
</dbReference>